<dbReference type="SUPFAM" id="SSF103473">
    <property type="entry name" value="MFS general substrate transporter"/>
    <property type="match status" value="1"/>
</dbReference>
<dbReference type="InterPro" id="IPR036259">
    <property type="entry name" value="MFS_trans_sf"/>
</dbReference>
<evidence type="ECO:0000256" key="1">
    <source>
        <dbReference type="SAM" id="Phobius"/>
    </source>
</evidence>
<gene>
    <name evidence="2" type="ORF">EVOR1521_LOCUS13996</name>
</gene>
<feature type="transmembrane region" description="Helical" evidence="1">
    <location>
        <begin position="302"/>
        <end position="322"/>
    </location>
</feature>
<dbReference type="Proteomes" id="UP001178507">
    <property type="component" value="Unassembled WGS sequence"/>
</dbReference>
<evidence type="ECO:0000313" key="2">
    <source>
        <dbReference type="EMBL" id="CAJ1388047.1"/>
    </source>
</evidence>
<proteinExistence type="predicted"/>
<dbReference type="InterPro" id="IPR011701">
    <property type="entry name" value="MFS"/>
</dbReference>
<feature type="transmembrane region" description="Helical" evidence="1">
    <location>
        <begin position="393"/>
        <end position="415"/>
    </location>
</feature>
<reference evidence="2" key="1">
    <citation type="submission" date="2023-08" db="EMBL/GenBank/DDBJ databases">
        <authorList>
            <person name="Chen Y."/>
            <person name="Shah S."/>
            <person name="Dougan E. K."/>
            <person name="Thang M."/>
            <person name="Chan C."/>
        </authorList>
    </citation>
    <scope>NUCLEOTIDE SEQUENCE</scope>
</reference>
<name>A0AA36N0Y7_9DINO</name>
<feature type="transmembrane region" description="Helical" evidence="1">
    <location>
        <begin position="110"/>
        <end position="127"/>
    </location>
</feature>
<comment type="caution">
    <text evidence="2">The sequence shown here is derived from an EMBL/GenBank/DDBJ whole genome shotgun (WGS) entry which is preliminary data.</text>
</comment>
<protein>
    <submittedName>
        <fullName evidence="2">Uncharacterized protein</fullName>
    </submittedName>
</protein>
<feature type="transmembrane region" description="Helical" evidence="1">
    <location>
        <begin position="139"/>
        <end position="161"/>
    </location>
</feature>
<evidence type="ECO:0000313" key="3">
    <source>
        <dbReference type="Proteomes" id="UP001178507"/>
    </source>
</evidence>
<dbReference type="Gene3D" id="1.20.1250.20">
    <property type="entry name" value="MFS general substrate transporter like domains"/>
    <property type="match status" value="1"/>
</dbReference>
<dbReference type="Pfam" id="PF07690">
    <property type="entry name" value="MFS_1"/>
    <property type="match status" value="1"/>
</dbReference>
<organism evidence="2 3">
    <name type="scientific">Effrenium voratum</name>
    <dbReference type="NCBI Taxonomy" id="2562239"/>
    <lineage>
        <taxon>Eukaryota</taxon>
        <taxon>Sar</taxon>
        <taxon>Alveolata</taxon>
        <taxon>Dinophyceae</taxon>
        <taxon>Suessiales</taxon>
        <taxon>Symbiodiniaceae</taxon>
        <taxon>Effrenium</taxon>
    </lineage>
</organism>
<feature type="transmembrane region" description="Helical" evidence="1">
    <location>
        <begin position="328"/>
        <end position="349"/>
    </location>
</feature>
<keyword evidence="1" id="KW-0812">Transmembrane</keyword>
<feature type="transmembrane region" description="Helical" evidence="1">
    <location>
        <begin position="229"/>
        <end position="251"/>
    </location>
</feature>
<feature type="transmembrane region" description="Helical" evidence="1">
    <location>
        <begin position="84"/>
        <end position="104"/>
    </location>
</feature>
<feature type="transmembrane region" description="Helical" evidence="1">
    <location>
        <begin position="52"/>
        <end position="72"/>
    </location>
</feature>
<dbReference type="GO" id="GO:0022857">
    <property type="term" value="F:transmembrane transporter activity"/>
    <property type="evidence" value="ECO:0007669"/>
    <property type="project" value="InterPro"/>
</dbReference>
<feature type="transmembrane region" description="Helical" evidence="1">
    <location>
        <begin position="263"/>
        <end position="290"/>
    </location>
</feature>
<keyword evidence="1" id="KW-0472">Membrane</keyword>
<dbReference type="AlphaFoldDB" id="A0AA36N0Y7"/>
<feature type="transmembrane region" description="Helical" evidence="1">
    <location>
        <begin position="173"/>
        <end position="193"/>
    </location>
</feature>
<sequence>MASVDMVLERTRKRERDSLVLYVLILVNFFACQFGHGSNIGVAVSLPGNSKAMNLALGSWVTMGVCLGLPLTPWACRTFGEFNVVVVCTVLDVIAMLLMTVPGITLHQIYAVRFLVGFFEAPFLPYLQEWLARHGSHNWNVWNAILHAMVPLGENVGFILAQELVSAGFSWRWAFVGQAIAFGGTALLCLAYGGRRYLDFADGSSAKHMESEDKVVSEVEYPGTERWGVYWATNVSLAAQLGFLGGCKYVIRDYAMSRGFGLHVILATFSGIALLGPALGGSVAMSGSIVQPDKWGQHKRTLVFLAVISTVAAVLAATLPYVPTSMFWPAMFVTFFAAGGVYPAAQGIINIALTANRVIEASVYQVQCNNILFAMPMPYAIGKAMDSWSIGASFRLVAFLQVLAAAGFALALLAADFEEERSAWNRIAAPSTSLEEGLSPTMELTRDLKTAAE</sequence>
<feature type="transmembrane region" description="Helical" evidence="1">
    <location>
        <begin position="20"/>
        <end position="46"/>
    </location>
</feature>
<accession>A0AA36N0Y7</accession>
<keyword evidence="3" id="KW-1185">Reference proteome</keyword>
<dbReference type="EMBL" id="CAUJNA010001627">
    <property type="protein sequence ID" value="CAJ1388047.1"/>
    <property type="molecule type" value="Genomic_DNA"/>
</dbReference>
<keyword evidence="1" id="KW-1133">Transmembrane helix</keyword>